<dbReference type="EMBL" id="CP019434">
    <property type="protein sequence ID" value="APZ43542.1"/>
    <property type="molecule type" value="Genomic_DNA"/>
</dbReference>
<keyword evidence="3" id="KW-1185">Reference proteome</keyword>
<protein>
    <recommendedName>
        <fullName evidence="4">DUF2065 domain-containing protein</fullName>
    </recommendedName>
</protein>
<evidence type="ECO:0000256" key="1">
    <source>
        <dbReference type="SAM" id="Phobius"/>
    </source>
</evidence>
<feature type="transmembrane region" description="Helical" evidence="1">
    <location>
        <begin position="41"/>
        <end position="60"/>
    </location>
</feature>
<sequence>MWLHLLTALGLLFVLEGILPFLTPHGMRRAMLQTAQLPDKVLRIIGLVSMLLGLVMLYVLHG</sequence>
<dbReference type="InterPro" id="IPR019201">
    <property type="entry name" value="DUF2065"/>
</dbReference>
<dbReference type="PANTHER" id="PTHR38602:SF1">
    <property type="entry name" value="INNER MEMBRANE PROTEIN"/>
    <property type="match status" value="1"/>
</dbReference>
<dbReference type="STRING" id="1765967.BW247_10955"/>
<accession>A0A1P8UI82</accession>
<dbReference type="Pfam" id="PF09838">
    <property type="entry name" value="DUF2065"/>
    <property type="match status" value="1"/>
</dbReference>
<keyword evidence="1" id="KW-1133">Transmembrane helix</keyword>
<evidence type="ECO:0000313" key="3">
    <source>
        <dbReference type="Proteomes" id="UP000243807"/>
    </source>
</evidence>
<evidence type="ECO:0000313" key="2">
    <source>
        <dbReference type="EMBL" id="APZ43542.1"/>
    </source>
</evidence>
<keyword evidence="1" id="KW-0472">Membrane</keyword>
<keyword evidence="1" id="KW-0812">Transmembrane</keyword>
<proteinExistence type="predicted"/>
<dbReference type="AlphaFoldDB" id="A0A1P8UI82"/>
<dbReference type="Proteomes" id="UP000243807">
    <property type="component" value="Chromosome"/>
</dbReference>
<evidence type="ECO:0008006" key="4">
    <source>
        <dbReference type="Google" id="ProtNLM"/>
    </source>
</evidence>
<dbReference type="PANTHER" id="PTHR38602">
    <property type="entry name" value="INNER MEMBRANE PROTEIN-RELATED"/>
    <property type="match status" value="1"/>
</dbReference>
<name>A0A1P8UI82_9GAMM</name>
<dbReference type="OrthoDB" id="9182237at2"/>
<reference evidence="2 3" key="1">
    <citation type="submission" date="2017-01" db="EMBL/GenBank/DDBJ databases">
        <title>Draft sequence of Acidihalobacter ferrooxidans strain DSM 14175 (strain V8).</title>
        <authorList>
            <person name="Khaleque H.N."/>
            <person name="Ramsay J.P."/>
            <person name="Murphy R.J.T."/>
            <person name="Kaksonen A.H."/>
            <person name="Boxall N.J."/>
            <person name="Watkin E.L.J."/>
        </authorList>
    </citation>
    <scope>NUCLEOTIDE SEQUENCE [LARGE SCALE GENOMIC DNA]</scope>
    <source>
        <strain evidence="2 3">V8</strain>
    </source>
</reference>
<gene>
    <name evidence="2" type="ORF">BW247_10955</name>
</gene>
<dbReference type="KEGG" id="afy:BW247_10955"/>
<organism evidence="2 3">
    <name type="scientific">Acidihalobacter ferrooxydans</name>
    <dbReference type="NCBI Taxonomy" id="1765967"/>
    <lineage>
        <taxon>Bacteria</taxon>
        <taxon>Pseudomonadati</taxon>
        <taxon>Pseudomonadota</taxon>
        <taxon>Gammaproteobacteria</taxon>
        <taxon>Chromatiales</taxon>
        <taxon>Ectothiorhodospiraceae</taxon>
        <taxon>Acidihalobacter</taxon>
    </lineage>
</organism>
<dbReference type="RefSeq" id="WP_076837182.1">
    <property type="nucleotide sequence ID" value="NZ_CP019434.1"/>
</dbReference>